<dbReference type="EMBL" id="SNRW01020176">
    <property type="protein sequence ID" value="KAA6365712.1"/>
    <property type="molecule type" value="Genomic_DNA"/>
</dbReference>
<reference evidence="2 3" key="1">
    <citation type="submission" date="2019-03" db="EMBL/GenBank/DDBJ databases">
        <title>Single cell metagenomics reveals metabolic interactions within the superorganism composed of flagellate Streblomastix strix and complex community of Bacteroidetes bacteria on its surface.</title>
        <authorList>
            <person name="Treitli S.C."/>
            <person name="Kolisko M."/>
            <person name="Husnik F."/>
            <person name="Keeling P."/>
            <person name="Hampl V."/>
        </authorList>
    </citation>
    <scope>NUCLEOTIDE SEQUENCE [LARGE SCALE GENOMIC DNA]</scope>
    <source>
        <strain evidence="2">ST1C</strain>
    </source>
</reference>
<comment type="caution">
    <text evidence="2">The sequence shown here is derived from an EMBL/GenBank/DDBJ whole genome shotgun (WGS) entry which is preliminary data.</text>
</comment>
<feature type="non-terminal residue" evidence="2">
    <location>
        <position position="1"/>
    </location>
</feature>
<protein>
    <submittedName>
        <fullName evidence="2">Uncharacterized protein</fullName>
    </submittedName>
</protein>
<gene>
    <name evidence="2" type="ORF">EZS28_038759</name>
</gene>
<sequence length="59" mass="7046">TRNDAISSLRLNSEITIINNWIKNPTKDNLTTTKNDQHRNEHRRDNLDKENETRTLEKE</sequence>
<organism evidence="2 3">
    <name type="scientific">Streblomastix strix</name>
    <dbReference type="NCBI Taxonomy" id="222440"/>
    <lineage>
        <taxon>Eukaryota</taxon>
        <taxon>Metamonada</taxon>
        <taxon>Preaxostyla</taxon>
        <taxon>Oxymonadida</taxon>
        <taxon>Streblomastigidae</taxon>
        <taxon>Streblomastix</taxon>
    </lineage>
</organism>
<dbReference type="AlphaFoldDB" id="A0A5J4U6X2"/>
<dbReference type="Proteomes" id="UP000324800">
    <property type="component" value="Unassembled WGS sequence"/>
</dbReference>
<proteinExistence type="predicted"/>
<name>A0A5J4U6X2_9EUKA</name>
<feature type="compositionally biased region" description="Basic and acidic residues" evidence="1">
    <location>
        <begin position="35"/>
        <end position="59"/>
    </location>
</feature>
<feature type="region of interest" description="Disordered" evidence="1">
    <location>
        <begin position="25"/>
        <end position="59"/>
    </location>
</feature>
<evidence type="ECO:0000256" key="1">
    <source>
        <dbReference type="SAM" id="MobiDB-lite"/>
    </source>
</evidence>
<feature type="compositionally biased region" description="Polar residues" evidence="1">
    <location>
        <begin position="25"/>
        <end position="34"/>
    </location>
</feature>
<accession>A0A5J4U6X2</accession>
<evidence type="ECO:0000313" key="3">
    <source>
        <dbReference type="Proteomes" id="UP000324800"/>
    </source>
</evidence>
<evidence type="ECO:0000313" key="2">
    <source>
        <dbReference type="EMBL" id="KAA6365712.1"/>
    </source>
</evidence>